<dbReference type="InterPro" id="IPR012674">
    <property type="entry name" value="Calycin"/>
</dbReference>
<accession>A0A8H8P304</accession>
<evidence type="ECO:0008006" key="4">
    <source>
        <dbReference type="Google" id="ProtNLM"/>
    </source>
</evidence>
<evidence type="ECO:0000313" key="3">
    <source>
        <dbReference type="Proteomes" id="UP000650533"/>
    </source>
</evidence>
<proteinExistence type="predicted"/>
<dbReference type="AlphaFoldDB" id="A0A8H8P304"/>
<dbReference type="Gene3D" id="2.40.128.20">
    <property type="match status" value="1"/>
</dbReference>
<evidence type="ECO:0000256" key="1">
    <source>
        <dbReference type="SAM" id="MobiDB-lite"/>
    </source>
</evidence>
<dbReference type="EMBL" id="CP059668">
    <property type="protein sequence ID" value="QRW24280.1"/>
    <property type="molecule type" value="Genomic_DNA"/>
</dbReference>
<reference evidence="2" key="1">
    <citation type="submission" date="2020-05" db="EMBL/GenBank/DDBJ databases">
        <title>Evolutionary and genomic comparisons of hybrid uninucleate and nonhybrid Rhizoctonia fungi.</title>
        <authorList>
            <person name="Li C."/>
            <person name="Chen X."/>
        </authorList>
    </citation>
    <scope>NUCLEOTIDE SEQUENCE</scope>
    <source>
        <strain evidence="2">AG-1 IA</strain>
    </source>
</reference>
<dbReference type="RefSeq" id="XP_043184517.1">
    <property type="nucleotide sequence ID" value="XM_043330420.1"/>
</dbReference>
<dbReference type="SUPFAM" id="SSF50814">
    <property type="entry name" value="Lipocalins"/>
    <property type="match status" value="1"/>
</dbReference>
<dbReference type="Proteomes" id="UP000650533">
    <property type="component" value="Chromosome 11"/>
</dbReference>
<name>A0A8H8P304_9AGAM</name>
<evidence type="ECO:0000313" key="2">
    <source>
        <dbReference type="EMBL" id="QRW24280.1"/>
    </source>
</evidence>
<gene>
    <name evidence="2" type="ORF">RhiXN_10604</name>
</gene>
<organism evidence="2 3">
    <name type="scientific">Rhizoctonia solani</name>
    <dbReference type="NCBI Taxonomy" id="456999"/>
    <lineage>
        <taxon>Eukaryota</taxon>
        <taxon>Fungi</taxon>
        <taxon>Dikarya</taxon>
        <taxon>Basidiomycota</taxon>
        <taxon>Agaricomycotina</taxon>
        <taxon>Agaricomycetes</taxon>
        <taxon>Cantharellales</taxon>
        <taxon>Ceratobasidiaceae</taxon>
        <taxon>Rhizoctonia</taxon>
    </lineage>
</organism>
<sequence length="202" mass="22200">MSSGLHVGFTDDDHRPTTSSHSTVITAPSITVHHPDSFHPSLSRERFDIDKFMGKWHVVFSTLPLWKSRSDVTITYSPLLVSPSSTTIKFDDVVEYRSRSSPGSPKSRVVGVDTLVATPHDAPEGLMIATSKWQVLGYDPDQGWAVTYFSKTLFTPAGLDIYARDPTSISKEVVDEIKEATKKLGGEVGTLAEGFFEVPVTE</sequence>
<dbReference type="KEGG" id="rsx:RhiXN_10604"/>
<feature type="region of interest" description="Disordered" evidence="1">
    <location>
        <begin position="1"/>
        <end position="22"/>
    </location>
</feature>
<dbReference type="GeneID" id="67032883"/>
<protein>
    <recommendedName>
        <fullName evidence="4">Lipocalin/cytosolic fatty-acid binding domain-containing protein</fullName>
    </recommendedName>
</protein>